<feature type="transmembrane region" description="Helical" evidence="6">
    <location>
        <begin position="125"/>
        <end position="143"/>
    </location>
</feature>
<keyword evidence="4 6" id="KW-1133">Transmembrane helix</keyword>
<keyword evidence="9" id="KW-1185">Reference proteome</keyword>
<dbReference type="OrthoDB" id="9812547at2"/>
<dbReference type="EMBL" id="PTRA01000001">
    <property type="protein sequence ID" value="PQA60252.1"/>
    <property type="molecule type" value="Genomic_DNA"/>
</dbReference>
<evidence type="ECO:0000256" key="5">
    <source>
        <dbReference type="ARBA" id="ARBA00023136"/>
    </source>
</evidence>
<gene>
    <name evidence="8" type="ORF">C5O19_11725</name>
</gene>
<dbReference type="PANTHER" id="PTHR32322:SF2">
    <property type="entry name" value="EAMA DOMAIN-CONTAINING PROTEIN"/>
    <property type="match status" value="1"/>
</dbReference>
<sequence>MNRTSSLQIWSGLIYLYLAWGSTYLAIHYLIETVPPLMASGVRNFTAGLLMLVWAKATEPRVWPSSRAWLTSSIVGILLLGVGNGGVSIAVAWVPTGYAALIVAAVPIWLVLLQLLWLRQIPSPMVIGGVLTGVVGVGLLLDFDAFSLEGTSANFTWGILALLLATFCWSLGMVISQRAQLPYSAAYLSAMQMLGGGIATLLVSSAVGEFSKVNVAGFNHSTWQSFLYLLSVGSLGGFTVFSWLSQRTSPTLLATYNYVNPLVALLLGYVFVGEQLTFKVVVAAGIIILAVVLITVGQRMQKRAAAR</sequence>
<dbReference type="InterPro" id="IPR050638">
    <property type="entry name" value="AA-Vitamin_Transporters"/>
</dbReference>
<feature type="transmembrane region" description="Helical" evidence="6">
    <location>
        <begin position="37"/>
        <end position="57"/>
    </location>
</feature>
<dbReference type="InterPro" id="IPR000620">
    <property type="entry name" value="EamA_dom"/>
</dbReference>
<accession>A0A2S7IRE3</accession>
<dbReference type="AlphaFoldDB" id="A0A2S7IRE3"/>
<reference evidence="9" key="1">
    <citation type="submission" date="2018-02" db="EMBL/GenBank/DDBJ databases">
        <title>Genome sequencing of Solimonas sp. HR-BB.</title>
        <authorList>
            <person name="Lee Y."/>
            <person name="Jeon C.O."/>
        </authorList>
    </citation>
    <scope>NUCLEOTIDE SEQUENCE [LARGE SCALE GENOMIC DNA]</scope>
    <source>
        <strain evidence="9">HR-U</strain>
    </source>
</reference>
<evidence type="ECO:0000256" key="2">
    <source>
        <dbReference type="ARBA" id="ARBA00007362"/>
    </source>
</evidence>
<comment type="subcellular location">
    <subcellularLocation>
        <location evidence="1">Membrane</location>
        <topology evidence="1">Multi-pass membrane protein</topology>
    </subcellularLocation>
</comment>
<name>A0A2S7IRE3_9BACT</name>
<dbReference type="Proteomes" id="UP000239590">
    <property type="component" value="Unassembled WGS sequence"/>
</dbReference>
<feature type="transmembrane region" description="Helical" evidence="6">
    <location>
        <begin position="69"/>
        <end position="92"/>
    </location>
</feature>
<comment type="caution">
    <text evidence="8">The sequence shown here is derived from an EMBL/GenBank/DDBJ whole genome shotgun (WGS) entry which is preliminary data.</text>
</comment>
<keyword evidence="3 6" id="KW-0812">Transmembrane</keyword>
<dbReference type="PANTHER" id="PTHR32322">
    <property type="entry name" value="INNER MEMBRANE TRANSPORTER"/>
    <property type="match status" value="1"/>
</dbReference>
<dbReference type="GO" id="GO:0016020">
    <property type="term" value="C:membrane"/>
    <property type="evidence" value="ECO:0007669"/>
    <property type="project" value="UniProtKB-SubCell"/>
</dbReference>
<evidence type="ECO:0000256" key="4">
    <source>
        <dbReference type="ARBA" id="ARBA00022989"/>
    </source>
</evidence>
<dbReference type="SUPFAM" id="SSF103481">
    <property type="entry name" value="Multidrug resistance efflux transporter EmrE"/>
    <property type="match status" value="2"/>
</dbReference>
<protein>
    <submittedName>
        <fullName evidence="8">EamA family transporter</fullName>
    </submittedName>
</protein>
<evidence type="ECO:0000256" key="3">
    <source>
        <dbReference type="ARBA" id="ARBA00022692"/>
    </source>
</evidence>
<evidence type="ECO:0000256" key="1">
    <source>
        <dbReference type="ARBA" id="ARBA00004141"/>
    </source>
</evidence>
<dbReference type="Pfam" id="PF00892">
    <property type="entry name" value="EamA"/>
    <property type="match status" value="2"/>
</dbReference>
<feature type="transmembrane region" description="Helical" evidence="6">
    <location>
        <begin position="251"/>
        <end position="272"/>
    </location>
</feature>
<evidence type="ECO:0000313" key="9">
    <source>
        <dbReference type="Proteomes" id="UP000239590"/>
    </source>
</evidence>
<evidence type="ECO:0000313" key="8">
    <source>
        <dbReference type="EMBL" id="PQA60252.1"/>
    </source>
</evidence>
<feature type="transmembrane region" description="Helical" evidence="6">
    <location>
        <begin position="226"/>
        <end position="244"/>
    </location>
</feature>
<feature type="domain" description="EamA" evidence="7">
    <location>
        <begin position="15"/>
        <end position="140"/>
    </location>
</feature>
<keyword evidence="5 6" id="KW-0472">Membrane</keyword>
<proteinExistence type="inferred from homology"/>
<feature type="transmembrane region" description="Helical" evidence="6">
    <location>
        <begin position="12"/>
        <end position="31"/>
    </location>
</feature>
<evidence type="ECO:0000256" key="6">
    <source>
        <dbReference type="SAM" id="Phobius"/>
    </source>
</evidence>
<feature type="transmembrane region" description="Helical" evidence="6">
    <location>
        <begin position="187"/>
        <end position="206"/>
    </location>
</feature>
<dbReference type="InterPro" id="IPR037185">
    <property type="entry name" value="EmrE-like"/>
</dbReference>
<dbReference type="RefSeq" id="WP_102201527.1">
    <property type="nucleotide sequence ID" value="NZ_PTRA01000001.1"/>
</dbReference>
<feature type="transmembrane region" description="Helical" evidence="6">
    <location>
        <begin position="98"/>
        <end position="118"/>
    </location>
</feature>
<feature type="domain" description="EamA" evidence="7">
    <location>
        <begin position="156"/>
        <end position="295"/>
    </location>
</feature>
<comment type="similarity">
    <text evidence="2">Belongs to the EamA transporter family.</text>
</comment>
<feature type="transmembrane region" description="Helical" evidence="6">
    <location>
        <begin position="278"/>
        <end position="297"/>
    </location>
</feature>
<organism evidence="8 9">
    <name type="scientific">Siphonobacter curvatus</name>
    <dbReference type="NCBI Taxonomy" id="2094562"/>
    <lineage>
        <taxon>Bacteria</taxon>
        <taxon>Pseudomonadati</taxon>
        <taxon>Bacteroidota</taxon>
        <taxon>Cytophagia</taxon>
        <taxon>Cytophagales</taxon>
        <taxon>Cytophagaceae</taxon>
        <taxon>Siphonobacter</taxon>
    </lineage>
</organism>
<feature type="transmembrane region" description="Helical" evidence="6">
    <location>
        <begin position="155"/>
        <end position="175"/>
    </location>
</feature>
<evidence type="ECO:0000259" key="7">
    <source>
        <dbReference type="Pfam" id="PF00892"/>
    </source>
</evidence>